<reference evidence="9 10" key="1">
    <citation type="journal article" date="2016" name="Sci. Rep.">
        <title>Metabolic traits of an uncultured archaeal lineage -MSBL1- from brine pools of the Red Sea.</title>
        <authorList>
            <person name="Mwirichia R."/>
            <person name="Alam I."/>
            <person name="Rashid M."/>
            <person name="Vinu M."/>
            <person name="Ba-Alawi W."/>
            <person name="Anthony Kamau A."/>
            <person name="Kamanda Ngugi D."/>
            <person name="Goker M."/>
            <person name="Klenk H.P."/>
            <person name="Bajic V."/>
            <person name="Stingl U."/>
        </authorList>
    </citation>
    <scope>NUCLEOTIDE SEQUENCE [LARGE SCALE GENOMIC DNA]</scope>
    <source>
        <strain evidence="9">SCGC-AAA259E19</strain>
    </source>
</reference>
<feature type="binding site" evidence="5 7">
    <location>
        <position position="85"/>
    </location>
    <ligand>
        <name>3-methyl-2-oxobutanoate</name>
        <dbReference type="ChEBI" id="CHEBI:11851"/>
    </ligand>
</feature>
<evidence type="ECO:0000313" key="9">
    <source>
        <dbReference type="EMBL" id="KXA94391.1"/>
    </source>
</evidence>
<dbReference type="InterPro" id="IPR003700">
    <property type="entry name" value="Pantoate_hydroxy_MeTrfase"/>
</dbReference>
<comment type="subcellular location">
    <subcellularLocation>
        <location evidence="5">Cytoplasm</location>
    </subcellularLocation>
</comment>
<dbReference type="SUPFAM" id="SSF51621">
    <property type="entry name" value="Phosphoenolpyruvate/pyruvate domain"/>
    <property type="match status" value="1"/>
</dbReference>
<dbReference type="Proteomes" id="UP000070284">
    <property type="component" value="Unassembled WGS sequence"/>
</dbReference>
<evidence type="ECO:0000256" key="7">
    <source>
        <dbReference type="PIRSR" id="PIRSR000388-2"/>
    </source>
</evidence>
<evidence type="ECO:0000313" key="10">
    <source>
        <dbReference type="Proteomes" id="UP000070284"/>
    </source>
</evidence>
<comment type="similarity">
    <text evidence="2 5">Belongs to the PanB family.</text>
</comment>
<sequence>MSVNITPGKLREMKKEGEKITMLTAYDFPTAKIMEKTEIDAVLVGDSVGNTVLGYKNTIPVSMEEMLHHTKAVSRGLENPLLVGDMPFLSYQASIEDAVRNSGRFIKEADAEAVKIEGGSEFLEQIEKIIETGIPVMGHLGLTPQRIHQFGGYQPRGRTIQEAKKIYEDAKKLEEIGVFSIVLESIPRNLARKITEEVDVPTIGIGAGPDCDGQVLVFHDLLGWTEFSPKFLKRYADLISIIEEAVKDFQKEVRSGEFPDSEHSYGVDEEIREKLMNQLE</sequence>
<evidence type="ECO:0000256" key="2">
    <source>
        <dbReference type="ARBA" id="ARBA00008676"/>
    </source>
</evidence>
<feature type="binding site" evidence="5 7">
    <location>
        <position position="115"/>
    </location>
    <ligand>
        <name>3-methyl-2-oxobutanoate</name>
        <dbReference type="ChEBI" id="CHEBI:11851"/>
    </ligand>
</feature>
<dbReference type="Pfam" id="PF02548">
    <property type="entry name" value="Pantoate_transf"/>
    <property type="match status" value="1"/>
</dbReference>
<dbReference type="GO" id="GO:0015937">
    <property type="term" value="P:coenzyme A biosynthetic process"/>
    <property type="evidence" value="ECO:0007669"/>
    <property type="project" value="UniProtKB-UniRule"/>
</dbReference>
<dbReference type="HAMAP" id="MF_00156">
    <property type="entry name" value="PanB"/>
    <property type="match status" value="1"/>
</dbReference>
<feature type="binding site" evidence="5 7">
    <location>
        <begin position="46"/>
        <end position="47"/>
    </location>
    <ligand>
        <name>3-methyl-2-oxobutanoate</name>
        <dbReference type="ChEBI" id="CHEBI:11851"/>
    </ligand>
</feature>
<dbReference type="InterPro" id="IPR015813">
    <property type="entry name" value="Pyrv/PenolPyrv_kinase-like_dom"/>
</dbReference>
<dbReference type="UniPathway" id="UPA00241"/>
<keyword evidence="3 5" id="KW-0808">Transferase</keyword>
<keyword evidence="9" id="KW-0489">Methyltransferase</keyword>
<dbReference type="NCBIfam" id="NF001452">
    <property type="entry name" value="PRK00311.1"/>
    <property type="match status" value="1"/>
</dbReference>
<gene>
    <name evidence="5" type="primary">panB</name>
    <name evidence="9" type="ORF">AKJ65_04585</name>
</gene>
<dbReference type="PIRSF" id="PIRSF000388">
    <property type="entry name" value="Pantoate_hydroxy_MeTrfase"/>
    <property type="match status" value="1"/>
</dbReference>
<dbReference type="GO" id="GO:0003864">
    <property type="term" value="F:3-methyl-2-oxobutanoate hydroxymethyltransferase activity"/>
    <property type="evidence" value="ECO:0007669"/>
    <property type="project" value="UniProtKB-UniRule"/>
</dbReference>
<comment type="cofactor">
    <cofactor evidence="5 8">
        <name>Mg(2+)</name>
        <dbReference type="ChEBI" id="CHEBI:18420"/>
    </cofactor>
    <text evidence="5 8">Binds 1 Mg(2+) ion per subunit.</text>
</comment>
<keyword evidence="5" id="KW-0963">Cytoplasm</keyword>
<evidence type="ECO:0000256" key="8">
    <source>
        <dbReference type="PIRSR" id="PIRSR000388-3"/>
    </source>
</evidence>
<feature type="binding site" evidence="5 8">
    <location>
        <position position="117"/>
    </location>
    <ligand>
        <name>Mg(2+)</name>
        <dbReference type="ChEBI" id="CHEBI:18420"/>
    </ligand>
</feature>
<dbReference type="PANTHER" id="PTHR20881:SF0">
    <property type="entry name" value="3-METHYL-2-OXOBUTANOATE HYDROXYMETHYLTRANSFERASE"/>
    <property type="match status" value="1"/>
</dbReference>
<comment type="pathway">
    <text evidence="1">Cofactor biosynthesis; (R)-pantothenate biosynthesis; (R)-pantoate from 3-methyl-2-oxobutanoate: step 1/2.</text>
</comment>
<evidence type="ECO:0000256" key="4">
    <source>
        <dbReference type="ARBA" id="ARBA00022993"/>
    </source>
</evidence>
<proteinExistence type="inferred from homology"/>
<dbReference type="GO" id="GO:0008168">
    <property type="term" value="F:methyltransferase activity"/>
    <property type="evidence" value="ECO:0007669"/>
    <property type="project" value="UniProtKB-KW"/>
</dbReference>
<dbReference type="GO" id="GO:0015940">
    <property type="term" value="P:pantothenate biosynthetic process"/>
    <property type="evidence" value="ECO:0007669"/>
    <property type="project" value="UniProtKB-UniRule"/>
</dbReference>
<feature type="active site" description="Proton acceptor" evidence="5 6">
    <location>
        <position position="184"/>
    </location>
</feature>
<evidence type="ECO:0000256" key="3">
    <source>
        <dbReference type="ARBA" id="ARBA00022679"/>
    </source>
</evidence>
<name>A0A133UJJ4_9EURY</name>
<evidence type="ECO:0000256" key="1">
    <source>
        <dbReference type="ARBA" id="ARBA00005033"/>
    </source>
</evidence>
<dbReference type="GO" id="GO:0005737">
    <property type="term" value="C:cytoplasm"/>
    <property type="evidence" value="ECO:0007669"/>
    <property type="project" value="UniProtKB-SubCell"/>
</dbReference>
<dbReference type="Gene3D" id="3.20.20.60">
    <property type="entry name" value="Phosphoenolpyruvate-binding domains"/>
    <property type="match status" value="1"/>
</dbReference>
<dbReference type="PANTHER" id="PTHR20881">
    <property type="entry name" value="3-METHYL-2-OXOBUTANOATE HYDROXYMETHYLTRANSFERASE"/>
    <property type="match status" value="1"/>
</dbReference>
<evidence type="ECO:0000256" key="5">
    <source>
        <dbReference type="HAMAP-Rule" id="MF_00156"/>
    </source>
</evidence>
<keyword evidence="4 5" id="KW-0173">Coenzyme A biosynthesis</keyword>
<comment type="catalytic activity">
    <reaction evidence="5">
        <text>(6R)-5,10-methylene-5,6,7,8-tetrahydrofolate + 3-methyl-2-oxobutanoate + H2O = 2-dehydropantoate + (6S)-5,6,7,8-tetrahydrofolate</text>
        <dbReference type="Rhea" id="RHEA:11824"/>
        <dbReference type="ChEBI" id="CHEBI:11561"/>
        <dbReference type="ChEBI" id="CHEBI:11851"/>
        <dbReference type="ChEBI" id="CHEBI:15377"/>
        <dbReference type="ChEBI" id="CHEBI:15636"/>
        <dbReference type="ChEBI" id="CHEBI:57453"/>
        <dbReference type="EC" id="2.1.2.11"/>
    </reaction>
</comment>
<feature type="binding site" evidence="5 8">
    <location>
        <position position="46"/>
    </location>
    <ligand>
        <name>Mg(2+)</name>
        <dbReference type="ChEBI" id="CHEBI:18420"/>
    </ligand>
</feature>
<dbReference type="CDD" id="cd06557">
    <property type="entry name" value="KPHMT-like"/>
    <property type="match status" value="1"/>
</dbReference>
<organism evidence="9 10">
    <name type="scientific">candidate division MSBL1 archaeon SCGC-AAA259E19</name>
    <dbReference type="NCBI Taxonomy" id="1698264"/>
    <lineage>
        <taxon>Archaea</taxon>
        <taxon>Methanobacteriati</taxon>
        <taxon>Methanobacteriota</taxon>
        <taxon>candidate division MSBL1</taxon>
    </lineage>
</organism>
<comment type="pathway">
    <text evidence="5">Cofactor biosynthesis; coenzyme A biosynthesis.</text>
</comment>
<dbReference type="FunFam" id="3.20.20.60:FF:000003">
    <property type="entry name" value="3-methyl-2-oxobutanoate hydroxymethyltransferase"/>
    <property type="match status" value="1"/>
</dbReference>
<dbReference type="GO" id="GO:0032259">
    <property type="term" value="P:methylation"/>
    <property type="evidence" value="ECO:0007669"/>
    <property type="project" value="UniProtKB-KW"/>
</dbReference>
<dbReference type="AlphaFoldDB" id="A0A133UJJ4"/>
<keyword evidence="10" id="KW-1185">Reference proteome</keyword>
<keyword evidence="5 8" id="KW-0460">Magnesium</keyword>
<dbReference type="EC" id="2.1.2.11" evidence="5"/>
<protein>
    <recommendedName>
        <fullName evidence="5">3-methyl-2-oxobutanoate hydroxymethyltransferase</fullName>
        <ecNumber evidence="5">2.1.2.11</ecNumber>
    </recommendedName>
    <alternativeName>
        <fullName evidence="5">Ketopantoate hydroxymethyltransferase</fullName>
        <shortName evidence="5">KPHMT</shortName>
    </alternativeName>
</protein>
<dbReference type="InterPro" id="IPR040442">
    <property type="entry name" value="Pyrv_kinase-like_dom_sf"/>
</dbReference>
<dbReference type="EMBL" id="LHXO01000061">
    <property type="protein sequence ID" value="KXA94391.1"/>
    <property type="molecule type" value="Genomic_DNA"/>
</dbReference>
<comment type="caution">
    <text evidence="9">The sequence shown here is derived from an EMBL/GenBank/DDBJ whole genome shotgun (WGS) entry which is preliminary data.</text>
</comment>
<dbReference type="GO" id="GO:0000287">
    <property type="term" value="F:magnesium ion binding"/>
    <property type="evidence" value="ECO:0007669"/>
    <property type="project" value="TreeGrafter"/>
</dbReference>
<evidence type="ECO:0000256" key="6">
    <source>
        <dbReference type="PIRSR" id="PIRSR000388-1"/>
    </source>
</evidence>
<comment type="function">
    <text evidence="5">Catalyzes the reversible reaction in which hydroxymethyl group from 5,10-methylenetetrahydrofolate is transferred onto alpha-ketoisovalerate to form ketopantoate.</text>
</comment>
<accession>A0A133UJJ4</accession>
<keyword evidence="5 8" id="KW-0479">Metal-binding</keyword>
<dbReference type="NCBIfam" id="TIGR00222">
    <property type="entry name" value="panB"/>
    <property type="match status" value="1"/>
</dbReference>
<comment type="subunit">
    <text evidence="5">Homodecamer; pentamer of dimers.</text>
</comment>
<dbReference type="PATRIC" id="fig|1698264.3.peg.1663"/>
<feature type="binding site" evidence="5 8">
    <location>
        <position position="85"/>
    </location>
    <ligand>
        <name>Mg(2+)</name>
        <dbReference type="ChEBI" id="CHEBI:18420"/>
    </ligand>
</feature>